<dbReference type="PANTHER" id="PTHR12709:SF5">
    <property type="entry name" value="DNA-DIRECTED RNA POLYMERASE I SUBUNIT RPA43"/>
    <property type="match status" value="1"/>
</dbReference>
<dbReference type="Pfam" id="PF17875">
    <property type="entry name" value="RPA43_OB"/>
    <property type="match status" value="1"/>
</dbReference>
<keyword evidence="5" id="KW-0804">Transcription</keyword>
<dbReference type="InterPro" id="IPR041178">
    <property type="entry name" value="RPA43_OB"/>
</dbReference>
<dbReference type="Gene3D" id="3.30.1490.120">
    <property type="entry name" value="RNA polymerase Rpb7-like, N-terminal domain"/>
    <property type="match status" value="1"/>
</dbReference>
<name>A0A9N9TXC3_PHYSR</name>
<dbReference type="PANTHER" id="PTHR12709">
    <property type="entry name" value="DNA-DIRECTED RNA POLYMERASE II, III"/>
    <property type="match status" value="1"/>
</dbReference>
<dbReference type="InterPro" id="IPR036898">
    <property type="entry name" value="RNA_pol_Rpb7-like_N_sf"/>
</dbReference>
<dbReference type="GO" id="GO:0005736">
    <property type="term" value="C:RNA polymerase I complex"/>
    <property type="evidence" value="ECO:0007669"/>
    <property type="project" value="TreeGrafter"/>
</dbReference>
<evidence type="ECO:0000256" key="5">
    <source>
        <dbReference type="ARBA" id="ARBA00023163"/>
    </source>
</evidence>
<keyword evidence="12" id="KW-1185">Reference proteome</keyword>
<keyword evidence="6" id="KW-0539">Nucleus</keyword>
<dbReference type="AlphaFoldDB" id="A0A9N9TXC3"/>
<keyword evidence="4" id="KW-0597">Phosphoprotein</keyword>
<dbReference type="FunFam" id="3.30.1490.120:FF:000003">
    <property type="entry name" value="DNA-directed RNA polymerase I subunit RPA43"/>
    <property type="match status" value="1"/>
</dbReference>
<evidence type="ECO:0000256" key="6">
    <source>
        <dbReference type="ARBA" id="ARBA00023242"/>
    </source>
</evidence>
<evidence type="ECO:0000256" key="9">
    <source>
        <dbReference type="ARBA" id="ARBA00083123"/>
    </source>
</evidence>
<dbReference type="EMBL" id="OU900100">
    <property type="protein sequence ID" value="CAG9863713.1"/>
    <property type="molecule type" value="Genomic_DNA"/>
</dbReference>
<evidence type="ECO:0000313" key="12">
    <source>
        <dbReference type="Proteomes" id="UP001153712"/>
    </source>
</evidence>
<evidence type="ECO:0000256" key="3">
    <source>
        <dbReference type="ARBA" id="ARBA00022478"/>
    </source>
</evidence>
<evidence type="ECO:0000256" key="2">
    <source>
        <dbReference type="ARBA" id="ARBA00005930"/>
    </source>
</evidence>
<organism evidence="11 12">
    <name type="scientific">Phyllotreta striolata</name>
    <name type="common">Striped flea beetle</name>
    <name type="synonym">Crioceris striolata</name>
    <dbReference type="NCBI Taxonomy" id="444603"/>
    <lineage>
        <taxon>Eukaryota</taxon>
        <taxon>Metazoa</taxon>
        <taxon>Ecdysozoa</taxon>
        <taxon>Arthropoda</taxon>
        <taxon>Hexapoda</taxon>
        <taxon>Insecta</taxon>
        <taxon>Pterygota</taxon>
        <taxon>Neoptera</taxon>
        <taxon>Endopterygota</taxon>
        <taxon>Coleoptera</taxon>
        <taxon>Polyphaga</taxon>
        <taxon>Cucujiformia</taxon>
        <taxon>Chrysomeloidea</taxon>
        <taxon>Chrysomelidae</taxon>
        <taxon>Galerucinae</taxon>
        <taxon>Alticini</taxon>
        <taxon>Phyllotreta</taxon>
    </lineage>
</organism>
<evidence type="ECO:0000256" key="1">
    <source>
        <dbReference type="ARBA" id="ARBA00004604"/>
    </source>
</evidence>
<proteinExistence type="inferred from homology"/>
<evidence type="ECO:0000313" key="11">
    <source>
        <dbReference type="EMBL" id="CAG9863713.1"/>
    </source>
</evidence>
<evidence type="ECO:0000256" key="8">
    <source>
        <dbReference type="ARBA" id="ARBA00080323"/>
    </source>
</evidence>
<dbReference type="OrthoDB" id="10250504at2759"/>
<keyword evidence="3" id="KW-0240">DNA-directed RNA polymerase</keyword>
<feature type="domain" description="RPA43 OB" evidence="10">
    <location>
        <begin position="104"/>
        <end position="152"/>
    </location>
</feature>
<dbReference type="GO" id="GO:0006352">
    <property type="term" value="P:DNA-templated transcription initiation"/>
    <property type="evidence" value="ECO:0007669"/>
    <property type="project" value="InterPro"/>
</dbReference>
<evidence type="ECO:0000256" key="7">
    <source>
        <dbReference type="ARBA" id="ARBA00073455"/>
    </source>
</evidence>
<evidence type="ECO:0000259" key="10">
    <source>
        <dbReference type="Pfam" id="PF17875"/>
    </source>
</evidence>
<dbReference type="GO" id="GO:0006362">
    <property type="term" value="P:transcription elongation by RNA polymerase I"/>
    <property type="evidence" value="ECO:0007669"/>
    <property type="project" value="TreeGrafter"/>
</dbReference>
<comment type="similarity">
    <text evidence="2">Belongs to the eukaryotic RPA43 RNA polymerase subunit family.</text>
</comment>
<dbReference type="Proteomes" id="UP001153712">
    <property type="component" value="Chromosome 7"/>
</dbReference>
<dbReference type="Gene3D" id="2.40.50.1060">
    <property type="match status" value="1"/>
</dbReference>
<gene>
    <name evidence="11" type="ORF">PHYEVI_LOCUS9997</name>
</gene>
<accession>A0A9N9TXC3</accession>
<sequence>MVKFIKKGDKFNKKLLNKLKNNDKSGVTIHHTTQHLAIHPCQLKNIKQSVNELLNAKLSKFSNSCNGILLGHQNVKLLKDGGSIFNDSCYIHFDVEVDFFVFKPELGKVMQGVVKRKSKDHLGVLVYEAFNVSIPIRDERVDIKIGEEVTFQILFINMSSYLPYIRGKLIEDSSDSKDVIKVIKEEVQESEGVAECGKIKKKKKTKSIAAKVKIETSKQKHCSLLKTIYMVFFIQ</sequence>
<comment type="subcellular location">
    <subcellularLocation>
        <location evidence="1">Nucleus</location>
        <location evidence="1">Nucleolus</location>
    </subcellularLocation>
</comment>
<reference evidence="11" key="1">
    <citation type="submission" date="2022-01" db="EMBL/GenBank/DDBJ databases">
        <authorList>
            <person name="King R."/>
        </authorList>
    </citation>
    <scope>NUCLEOTIDE SEQUENCE</scope>
</reference>
<dbReference type="InterPro" id="IPR045113">
    <property type="entry name" value="Rpb7-like"/>
</dbReference>
<evidence type="ECO:0000256" key="4">
    <source>
        <dbReference type="ARBA" id="ARBA00022553"/>
    </source>
</evidence>
<protein>
    <recommendedName>
        <fullName evidence="7">DNA-directed RNA polymerase I subunit RPA43</fullName>
    </recommendedName>
    <alternativeName>
        <fullName evidence="9">DNA-directed RNA polymerase I subunit F</fullName>
    </alternativeName>
    <alternativeName>
        <fullName evidence="8">Twist neighbor protein</fullName>
    </alternativeName>
</protein>